<dbReference type="EMBL" id="AALMTD010000010">
    <property type="protein sequence ID" value="EDB2212412.1"/>
    <property type="molecule type" value="Genomic_DNA"/>
</dbReference>
<accession>A0A5V2X4P8</accession>
<gene>
    <name evidence="12" type="primary">galE</name>
    <name evidence="12" type="ORF">CP623_22145</name>
    <name evidence="13" type="ORF">F9F06_16250</name>
</gene>
<evidence type="ECO:0000256" key="6">
    <source>
        <dbReference type="ARBA" id="ARBA00018569"/>
    </source>
</evidence>
<dbReference type="AlphaFoldDB" id="A0A5V2X4P8"/>
<sequence length="336" mass="37224">MAILVTGGAGYIGTHTIISLLDKGYDIVVIDNFSNSSKDALTQVEKISAKKINFYHGDIRDRHVLKDIFSQNSISDVIHFAGLKAVGESVTSPLKYYDNNISGTLCLLNEMLLFNVKSIIFSSSATVYGVPKTLPIKESDPLGQITNPYGRTKIMAENILKDLTKAIPDFRATILRYFNPVGAHPSGLIGENPKGIPNNLFPVISQTIAGRNQSVNIFGSDYATPDGTGIRDYIHVMDLAAGHFSALDKQREGKNFKVYNLGTGKGYSVLQIIKEFENQINKKIKIDLCPRREGDIAQCWSSPDLALEELSWKANLSLEDMIRDTLNWLSKYPRGY</sequence>
<comment type="catalytic activity">
    <reaction evidence="1 10">
        <text>UDP-alpha-D-glucose = UDP-alpha-D-galactose</text>
        <dbReference type="Rhea" id="RHEA:22168"/>
        <dbReference type="ChEBI" id="CHEBI:58885"/>
        <dbReference type="ChEBI" id="CHEBI:66914"/>
        <dbReference type="EC" id="5.1.3.2"/>
    </reaction>
</comment>
<proteinExistence type="inferred from homology"/>
<evidence type="ECO:0000256" key="9">
    <source>
        <dbReference type="ARBA" id="ARBA00023235"/>
    </source>
</evidence>
<dbReference type="PANTHER" id="PTHR43725">
    <property type="entry name" value="UDP-GLUCOSE 4-EPIMERASE"/>
    <property type="match status" value="1"/>
</dbReference>
<organism evidence="12">
    <name type="scientific">Salmonella enterica</name>
    <name type="common">Salmonella choleraesuis</name>
    <dbReference type="NCBI Taxonomy" id="28901"/>
    <lineage>
        <taxon>Bacteria</taxon>
        <taxon>Pseudomonadati</taxon>
        <taxon>Pseudomonadota</taxon>
        <taxon>Gammaproteobacteria</taxon>
        <taxon>Enterobacterales</taxon>
        <taxon>Enterobacteriaceae</taxon>
        <taxon>Salmonella</taxon>
    </lineage>
</organism>
<reference evidence="13" key="2">
    <citation type="submission" date="2019-10" db="EMBL/GenBank/DDBJ databases">
        <authorList>
            <consortium name="PulseNet: The National Subtyping Network for Foodborne Disease Surveillance"/>
            <person name="Tarr C.L."/>
            <person name="Trees E."/>
            <person name="Katz L.S."/>
            <person name="Carleton-Romer H.A."/>
            <person name="Stroika S."/>
            <person name="Kucerova Z."/>
            <person name="Roache K.F."/>
            <person name="Sabol A.L."/>
            <person name="Besser J."/>
            <person name="Gerner-Smidt P."/>
        </authorList>
    </citation>
    <scope>NUCLEOTIDE SEQUENCE</scope>
    <source>
        <strain evidence="13">PNUSAS105253</strain>
    </source>
</reference>
<evidence type="ECO:0000256" key="10">
    <source>
        <dbReference type="RuleBase" id="RU366046"/>
    </source>
</evidence>
<dbReference type="NCBIfam" id="NF007956">
    <property type="entry name" value="PRK10675.1"/>
    <property type="match status" value="1"/>
</dbReference>
<dbReference type="InterPro" id="IPR036291">
    <property type="entry name" value="NAD(P)-bd_dom_sf"/>
</dbReference>
<name>A0A5V2X4P8_SALER</name>
<protein>
    <recommendedName>
        <fullName evidence="6 10">UDP-glucose 4-epimerase</fullName>
        <ecNumber evidence="5 10">5.1.3.2</ecNumber>
    </recommendedName>
</protein>
<dbReference type="Gene3D" id="3.90.25.10">
    <property type="entry name" value="UDP-galactose 4-epimerase, domain 1"/>
    <property type="match status" value="1"/>
</dbReference>
<dbReference type="Pfam" id="PF01370">
    <property type="entry name" value="Epimerase"/>
    <property type="match status" value="1"/>
</dbReference>
<dbReference type="InterPro" id="IPR001509">
    <property type="entry name" value="Epimerase_deHydtase"/>
</dbReference>
<keyword evidence="9 10" id="KW-0413">Isomerase</keyword>
<dbReference type="Gene3D" id="3.40.50.720">
    <property type="entry name" value="NAD(P)-binding Rossmann-like Domain"/>
    <property type="match status" value="1"/>
</dbReference>
<evidence type="ECO:0000259" key="11">
    <source>
        <dbReference type="Pfam" id="PF01370"/>
    </source>
</evidence>
<comment type="similarity">
    <text evidence="4 10">Belongs to the NAD(P)-dependent epimerase/dehydratase family.</text>
</comment>
<feature type="domain" description="NAD-dependent epimerase/dehydratase" evidence="11">
    <location>
        <begin position="3"/>
        <end position="262"/>
    </location>
</feature>
<evidence type="ECO:0000313" key="12">
    <source>
        <dbReference type="EMBL" id="EBT7667846.1"/>
    </source>
</evidence>
<dbReference type="EMBL" id="AAGZVJ010000036">
    <property type="protein sequence ID" value="EBT7667846.1"/>
    <property type="molecule type" value="Genomic_DNA"/>
</dbReference>
<evidence type="ECO:0000256" key="5">
    <source>
        <dbReference type="ARBA" id="ARBA00013189"/>
    </source>
</evidence>
<evidence type="ECO:0000256" key="4">
    <source>
        <dbReference type="ARBA" id="ARBA00007637"/>
    </source>
</evidence>
<dbReference type="EC" id="5.1.3.2" evidence="5 10"/>
<evidence type="ECO:0000256" key="8">
    <source>
        <dbReference type="ARBA" id="ARBA00023144"/>
    </source>
</evidence>
<keyword evidence="10" id="KW-0119">Carbohydrate metabolism</keyword>
<dbReference type="RefSeq" id="WP_065348296.1">
    <property type="nucleotide sequence ID" value="NZ_BAABTR010000006.1"/>
</dbReference>
<reference evidence="12" key="1">
    <citation type="submission" date="2018-07" db="EMBL/GenBank/DDBJ databases">
        <authorList>
            <consortium name="GenomeTrakr network: Whole genome sequencing for foodborne pathogen traceback"/>
        </authorList>
    </citation>
    <scope>NUCLEOTIDE SEQUENCE</scope>
    <source>
        <strain evidence="12">CFSAN069204</strain>
    </source>
</reference>
<comment type="cofactor">
    <cofactor evidence="2 10">
        <name>NAD(+)</name>
        <dbReference type="ChEBI" id="CHEBI:57540"/>
    </cofactor>
</comment>
<comment type="caution">
    <text evidence="12">The sequence shown here is derived from an EMBL/GenBank/DDBJ whole genome shotgun (WGS) entry which is preliminary data.</text>
</comment>
<dbReference type="GO" id="GO:0006012">
    <property type="term" value="P:galactose metabolic process"/>
    <property type="evidence" value="ECO:0007669"/>
    <property type="project" value="UniProtKB-UniPathway"/>
</dbReference>
<dbReference type="CDD" id="cd05247">
    <property type="entry name" value="UDP_G4E_1_SDR_e"/>
    <property type="match status" value="1"/>
</dbReference>
<evidence type="ECO:0000256" key="2">
    <source>
        <dbReference type="ARBA" id="ARBA00001911"/>
    </source>
</evidence>
<comment type="subunit">
    <text evidence="10">Homodimer.</text>
</comment>
<dbReference type="NCBIfam" id="TIGR01179">
    <property type="entry name" value="galE"/>
    <property type="match status" value="1"/>
</dbReference>
<keyword evidence="7 10" id="KW-0520">NAD</keyword>
<evidence type="ECO:0000313" key="13">
    <source>
        <dbReference type="EMBL" id="EDB2212412.1"/>
    </source>
</evidence>
<evidence type="ECO:0000256" key="3">
    <source>
        <dbReference type="ARBA" id="ARBA00004947"/>
    </source>
</evidence>
<evidence type="ECO:0000256" key="1">
    <source>
        <dbReference type="ARBA" id="ARBA00000083"/>
    </source>
</evidence>
<dbReference type="GO" id="GO:0005829">
    <property type="term" value="C:cytosol"/>
    <property type="evidence" value="ECO:0007669"/>
    <property type="project" value="TreeGrafter"/>
</dbReference>
<dbReference type="GO" id="GO:0003978">
    <property type="term" value="F:UDP-glucose 4-epimerase activity"/>
    <property type="evidence" value="ECO:0007669"/>
    <property type="project" value="UniProtKB-UniRule"/>
</dbReference>
<dbReference type="PANTHER" id="PTHR43725:SF47">
    <property type="entry name" value="UDP-GLUCOSE 4-EPIMERASE"/>
    <property type="match status" value="1"/>
</dbReference>
<keyword evidence="8" id="KW-0299">Galactose metabolism</keyword>
<dbReference type="SUPFAM" id="SSF51735">
    <property type="entry name" value="NAD(P)-binding Rossmann-fold domains"/>
    <property type="match status" value="1"/>
</dbReference>
<dbReference type="UniPathway" id="UPA00214"/>
<comment type="pathway">
    <text evidence="3 10">Carbohydrate metabolism; galactose metabolism.</text>
</comment>
<dbReference type="InterPro" id="IPR005886">
    <property type="entry name" value="UDP_G4E"/>
</dbReference>
<evidence type="ECO:0000256" key="7">
    <source>
        <dbReference type="ARBA" id="ARBA00023027"/>
    </source>
</evidence>